<accession>A0A285TGJ8</accession>
<dbReference type="Proteomes" id="UP000219331">
    <property type="component" value="Unassembled WGS sequence"/>
</dbReference>
<evidence type="ECO:0008006" key="3">
    <source>
        <dbReference type="Google" id="ProtNLM"/>
    </source>
</evidence>
<organism evidence="1 2">
    <name type="scientific">Stappia indica</name>
    <dbReference type="NCBI Taxonomy" id="538381"/>
    <lineage>
        <taxon>Bacteria</taxon>
        <taxon>Pseudomonadati</taxon>
        <taxon>Pseudomonadota</taxon>
        <taxon>Alphaproteobacteria</taxon>
        <taxon>Hyphomicrobiales</taxon>
        <taxon>Stappiaceae</taxon>
        <taxon>Stappia</taxon>
    </lineage>
</organism>
<dbReference type="EMBL" id="OBML01000011">
    <property type="protein sequence ID" value="SOC21182.1"/>
    <property type="molecule type" value="Genomic_DNA"/>
</dbReference>
<gene>
    <name evidence="1" type="ORF">SAMN05421512_1117</name>
</gene>
<protein>
    <recommendedName>
        <fullName evidence="3">SIR2-like domain-containing protein</fullName>
    </recommendedName>
</protein>
<evidence type="ECO:0000313" key="2">
    <source>
        <dbReference type="Proteomes" id="UP000219331"/>
    </source>
</evidence>
<keyword evidence="2" id="KW-1185">Reference proteome</keyword>
<sequence>MPALLIGNGINRYNSSASSSWNELLAVLAEKQGLTLTENDASEMSNTEFFDILDLACPKDDQSKLQEEFCNLMAKWSPADHHTKIVGWAQRHRSPIITVNFDENLSQAVEARFFRRGESFTHYYPWSCYFSDREIGNPRSSFAIWHAHGMMRYKTSIRLGLTHYMGSVQRARSWVYNRKGLRYSAKISENAWPGSDTWLEVLFFCPLVLIGFGFGKDENFLRWLFLERARLHKLRPDWTTKTWFVDVNSTDRQHRRLFLEKLGIEVVTVPQYIDIYENPAWQR</sequence>
<reference evidence="1 2" key="1">
    <citation type="submission" date="2017-08" db="EMBL/GenBank/DDBJ databases">
        <authorList>
            <person name="de Groot N.N."/>
        </authorList>
    </citation>
    <scope>NUCLEOTIDE SEQUENCE [LARGE SCALE GENOMIC DNA]</scope>
    <source>
        <strain evidence="1 2">USBA 352</strain>
    </source>
</reference>
<name>A0A285TGJ8_9HYPH</name>
<proteinExistence type="predicted"/>
<dbReference type="AlphaFoldDB" id="A0A285TGJ8"/>
<evidence type="ECO:0000313" key="1">
    <source>
        <dbReference type="EMBL" id="SOC21182.1"/>
    </source>
</evidence>